<dbReference type="RefSeq" id="WP_320000883.1">
    <property type="nucleotide sequence ID" value="NZ_CP138348.1"/>
</dbReference>
<proteinExistence type="predicted"/>
<evidence type="ECO:0000313" key="1">
    <source>
        <dbReference type="EMBL" id="WPF87202.1"/>
    </source>
</evidence>
<dbReference type="InterPro" id="IPR038570">
    <property type="entry name" value="HicA_sf"/>
</dbReference>
<dbReference type="AlphaFoldDB" id="A0AAF1C046"/>
<reference evidence="1" key="1">
    <citation type="submission" date="2023-11" db="EMBL/GenBank/DDBJ databases">
        <title>Genome sequence of Cyanobacterium aponinum BCRC AL20115.</title>
        <authorList>
            <person name="Chang H.-Y."/>
            <person name="Lin K.-M."/>
            <person name="Hsueh H.-T."/>
            <person name="Chu H.-A."/>
            <person name="Kuo C.-H."/>
        </authorList>
    </citation>
    <scope>NUCLEOTIDE SEQUENCE</scope>
    <source>
        <strain evidence="1">AL20115</strain>
    </source>
</reference>
<dbReference type="Gene3D" id="3.30.920.30">
    <property type="entry name" value="Hypothetical protein"/>
    <property type="match status" value="1"/>
</dbReference>
<protein>
    <submittedName>
        <fullName evidence="1">Type II toxin-antitoxin system HicA family toxin</fullName>
    </submittedName>
</protein>
<accession>A0AAF1C046</accession>
<name>A0AAF1C046_9CHRO</name>
<organism evidence="1">
    <name type="scientific">Cyanobacterium aponinum AL20115</name>
    <dbReference type="NCBI Taxonomy" id="3090662"/>
    <lineage>
        <taxon>Bacteria</taxon>
        <taxon>Bacillati</taxon>
        <taxon>Cyanobacteriota</taxon>
        <taxon>Cyanophyceae</taxon>
        <taxon>Oscillatoriophycideae</taxon>
        <taxon>Chroococcales</taxon>
        <taxon>Geminocystaceae</taxon>
        <taxon>Cyanobacterium</taxon>
    </lineage>
</organism>
<dbReference type="SUPFAM" id="SSF54786">
    <property type="entry name" value="YcfA/nrd intein domain"/>
    <property type="match status" value="1"/>
</dbReference>
<sequence length="47" mass="5494">MNFFFVRDAIALTVSVKKLSTIVQKYDWVLNRVKGSHHIFDKEGLEL</sequence>
<dbReference type="EMBL" id="CP138348">
    <property type="protein sequence ID" value="WPF87202.1"/>
    <property type="molecule type" value="Genomic_DNA"/>
</dbReference>
<gene>
    <name evidence="1" type="ORF">SAY89_10310</name>
</gene>